<protein>
    <submittedName>
        <fullName evidence="2">Uncharacterized protein</fullName>
    </submittedName>
</protein>
<evidence type="ECO:0000313" key="2">
    <source>
        <dbReference type="EMBL" id="MPC95465.1"/>
    </source>
</evidence>
<feature type="compositionally biased region" description="Acidic residues" evidence="1">
    <location>
        <begin position="1"/>
        <end position="10"/>
    </location>
</feature>
<accession>A0A5B7JLI3</accession>
<reference evidence="2 3" key="1">
    <citation type="submission" date="2019-05" db="EMBL/GenBank/DDBJ databases">
        <title>Another draft genome of Portunus trituberculatus and its Hox gene families provides insights of decapod evolution.</title>
        <authorList>
            <person name="Jeong J.-H."/>
            <person name="Song I."/>
            <person name="Kim S."/>
            <person name="Choi T."/>
            <person name="Kim D."/>
            <person name="Ryu S."/>
            <person name="Kim W."/>
        </authorList>
    </citation>
    <scope>NUCLEOTIDE SEQUENCE [LARGE SCALE GENOMIC DNA]</scope>
    <source>
        <tissue evidence="2">Muscle</tissue>
    </source>
</reference>
<feature type="region of interest" description="Disordered" evidence="1">
    <location>
        <begin position="1"/>
        <end position="33"/>
    </location>
</feature>
<comment type="caution">
    <text evidence="2">The sequence shown here is derived from an EMBL/GenBank/DDBJ whole genome shotgun (WGS) entry which is preliminary data.</text>
</comment>
<organism evidence="2 3">
    <name type="scientific">Portunus trituberculatus</name>
    <name type="common">Swimming crab</name>
    <name type="synonym">Neptunus trituberculatus</name>
    <dbReference type="NCBI Taxonomy" id="210409"/>
    <lineage>
        <taxon>Eukaryota</taxon>
        <taxon>Metazoa</taxon>
        <taxon>Ecdysozoa</taxon>
        <taxon>Arthropoda</taxon>
        <taxon>Crustacea</taxon>
        <taxon>Multicrustacea</taxon>
        <taxon>Malacostraca</taxon>
        <taxon>Eumalacostraca</taxon>
        <taxon>Eucarida</taxon>
        <taxon>Decapoda</taxon>
        <taxon>Pleocyemata</taxon>
        <taxon>Brachyura</taxon>
        <taxon>Eubrachyura</taxon>
        <taxon>Portunoidea</taxon>
        <taxon>Portunidae</taxon>
        <taxon>Portuninae</taxon>
        <taxon>Portunus</taxon>
    </lineage>
</organism>
<dbReference type="EMBL" id="VSRR010102347">
    <property type="protein sequence ID" value="MPC95465.1"/>
    <property type="molecule type" value="Genomic_DNA"/>
</dbReference>
<feature type="compositionally biased region" description="Polar residues" evidence="1">
    <location>
        <begin position="12"/>
        <end position="33"/>
    </location>
</feature>
<keyword evidence="3" id="KW-1185">Reference proteome</keyword>
<name>A0A5B7JLI3_PORTR</name>
<dbReference type="AlphaFoldDB" id="A0A5B7JLI3"/>
<proteinExistence type="predicted"/>
<sequence>MPNSDNEADDGTPTTTVISKSIMQRSDTTSASRVTFNRTGLPDYRTLGPERWIAAVKKLQKKKVKYSN</sequence>
<evidence type="ECO:0000313" key="3">
    <source>
        <dbReference type="Proteomes" id="UP000324222"/>
    </source>
</evidence>
<dbReference type="Proteomes" id="UP000324222">
    <property type="component" value="Unassembled WGS sequence"/>
</dbReference>
<evidence type="ECO:0000256" key="1">
    <source>
        <dbReference type="SAM" id="MobiDB-lite"/>
    </source>
</evidence>
<gene>
    <name evidence="2" type="ORF">E2C01_090679</name>
</gene>